<dbReference type="EMBL" id="JBFDTB010000026">
    <property type="protein sequence ID" value="MEW3467177.1"/>
    <property type="molecule type" value="Genomic_DNA"/>
</dbReference>
<gene>
    <name evidence="3" type="ORF">AB1I55_13835</name>
</gene>
<dbReference type="InterPro" id="IPR010317">
    <property type="entry name" value="WxLIP_PGBD"/>
</dbReference>
<feature type="domain" description="WxL Interacting Protein peptidoglycan binding" evidence="2">
    <location>
        <begin position="64"/>
        <end position="165"/>
    </location>
</feature>
<proteinExistence type="predicted"/>
<evidence type="ECO:0000256" key="1">
    <source>
        <dbReference type="SAM" id="Phobius"/>
    </source>
</evidence>
<protein>
    <submittedName>
        <fullName evidence="3">DUF916 domain-containing protein</fullName>
    </submittedName>
</protein>
<dbReference type="RefSeq" id="WP_196044515.1">
    <property type="nucleotide sequence ID" value="NZ_JBDKDV010000004.1"/>
</dbReference>
<comment type="caution">
    <text evidence="3">The sequence shown here is derived from an EMBL/GenBank/DDBJ whole genome shotgun (WGS) entry which is preliminary data.</text>
</comment>
<accession>A0ABV3MFX7</accession>
<evidence type="ECO:0000313" key="3">
    <source>
        <dbReference type="EMBL" id="MEW3467177.1"/>
    </source>
</evidence>
<keyword evidence="4" id="KW-1185">Reference proteome</keyword>
<dbReference type="Proteomes" id="UP001554047">
    <property type="component" value="Unassembled WGS sequence"/>
</dbReference>
<sequence length="352" mass="39284">MDKISKHRDSFLRVSVFFLILTIIANINISIATANETTNTLKLSLSDTEYETSRNTITLPSDVDKKYTFEIKLENIGAGDSSIVVTPFASTAISRESSILYTSNTENLLDDKYDFSNYVTIASEAIDEENQIEIAPNESVGVSITINVPDDIELEGTVMGGINFKQILGVQTAEDSISIASAYESIIFINLIFSKYEDIQDIIYQDFSFVALQDTVNLQFYALNYNPILGNLNNALYELINPNGETIASGELADSVLLTPLTKSRMQIPLIDDSELIEGEYRLTIETTRKAITTTFSYEKEDLDNFKKENRPTNAANVQTNNQILIWIIFVLIAALAAAVIYILKSKRKREG</sequence>
<dbReference type="Pfam" id="PF06030">
    <property type="entry name" value="WxLIP_PGBD"/>
    <property type="match status" value="1"/>
</dbReference>
<name>A0ABV3MFX7_9ENTE</name>
<feature type="transmembrane region" description="Helical" evidence="1">
    <location>
        <begin position="324"/>
        <end position="344"/>
    </location>
</feature>
<evidence type="ECO:0000259" key="2">
    <source>
        <dbReference type="Pfam" id="PF06030"/>
    </source>
</evidence>
<reference evidence="3 4" key="1">
    <citation type="submission" date="2024-05" db="EMBL/GenBank/DDBJ databases">
        <title>Human gut microbiome strain richness.</title>
        <authorList>
            <person name="Chen-Liaw A."/>
        </authorList>
    </citation>
    <scope>NUCLEOTIDE SEQUENCE [LARGE SCALE GENOMIC DNA]</scope>
    <source>
        <strain evidence="3 4">J1100102st1_G3_J1100102_180507</strain>
    </source>
</reference>
<organism evidence="3 4">
    <name type="scientific">Enterococcus entomosocium</name>
    <dbReference type="NCBI Taxonomy" id="3034352"/>
    <lineage>
        <taxon>Bacteria</taxon>
        <taxon>Bacillati</taxon>
        <taxon>Bacillota</taxon>
        <taxon>Bacilli</taxon>
        <taxon>Lactobacillales</taxon>
        <taxon>Enterococcaceae</taxon>
        <taxon>Enterococcus</taxon>
    </lineage>
</organism>
<evidence type="ECO:0000313" key="4">
    <source>
        <dbReference type="Proteomes" id="UP001554047"/>
    </source>
</evidence>
<keyword evidence="1" id="KW-1133">Transmembrane helix</keyword>
<keyword evidence="1" id="KW-0472">Membrane</keyword>
<keyword evidence="1" id="KW-0812">Transmembrane</keyword>